<dbReference type="SUPFAM" id="SSF53383">
    <property type="entry name" value="PLP-dependent transferases"/>
    <property type="match status" value="1"/>
</dbReference>
<dbReference type="InterPro" id="IPR008286">
    <property type="entry name" value="Prn/Lys/Arg_de-COase_C"/>
</dbReference>
<dbReference type="GO" id="GO:0016831">
    <property type="term" value="F:carboxy-lyase activity"/>
    <property type="evidence" value="ECO:0007669"/>
    <property type="project" value="UniProtKB-KW"/>
</dbReference>
<dbReference type="Gene3D" id="3.40.640.10">
    <property type="entry name" value="Type I PLP-dependent aspartate aminotransferase-like (Major domain)"/>
    <property type="match status" value="1"/>
</dbReference>
<dbReference type="OrthoDB" id="9815233at2"/>
<keyword evidence="4" id="KW-0663">Pyridoxal phosphate</keyword>
<gene>
    <name evidence="8" type="ORF">DW016_12635</name>
</gene>
<dbReference type="RefSeq" id="WP_117493725.1">
    <property type="nucleotide sequence ID" value="NZ_CALBAT010000010.1"/>
</dbReference>
<keyword evidence="8" id="KW-0808">Transferase</keyword>
<evidence type="ECO:0000256" key="5">
    <source>
        <dbReference type="ARBA" id="ARBA00023239"/>
    </source>
</evidence>
<dbReference type="AlphaFoldDB" id="A0A3E3JZA9"/>
<keyword evidence="9" id="KW-1185">Reference proteome</keyword>
<dbReference type="Proteomes" id="UP000261080">
    <property type="component" value="Unassembled WGS sequence"/>
</dbReference>
<evidence type="ECO:0000256" key="1">
    <source>
        <dbReference type="ARBA" id="ARBA00001933"/>
    </source>
</evidence>
<evidence type="ECO:0000256" key="3">
    <source>
        <dbReference type="ARBA" id="ARBA00022793"/>
    </source>
</evidence>
<dbReference type="InterPro" id="IPR052357">
    <property type="entry name" value="Orn_Lys_Arg_decarboxylase-I"/>
</dbReference>
<dbReference type="PANTHER" id="PTHR43277">
    <property type="entry name" value="ARGININE DECARBOXYLASE"/>
    <property type="match status" value="1"/>
</dbReference>
<comment type="similarity">
    <text evidence="2">Belongs to the Orn/Lys/Arg decarboxylase class-I family.</text>
</comment>
<keyword evidence="3" id="KW-0210">Decarboxylase</keyword>
<dbReference type="Pfam" id="PF03711">
    <property type="entry name" value="OKR_DC_1_C"/>
    <property type="match status" value="1"/>
</dbReference>
<sequence length="470" mass="52997">MTLYEKLSGYAQSDYYGFHMPGHKRNKMIMEEEFPFHIDITEIEGFDDLHHCEGILMEAQQRAAAVYGTEETRFLINGSTVGILSALAGCTRRGDEVLIARNCHKSVYHAAEMFGLKPVYIYPRKEDGDSVLSVQIRAGDVEEMITEHPGIRAVMIVSPSYDGVVSDIRAIAEIAHHHEIPLIVDEAHGAHFGFDDYFPENANRLGADIVIHSVHKTLPALTQTALLHMNGTLADRKRVRHYLHMLQSSSPSYVLMAGIDACVHLLETRAQEIFTQYVDNLGLLRKSLKRMEHLRLCEPKQIRSYDRSKIVIATDGTSLSSRELSRRLLTDYHLQMEMTSGSYVLAMTSVADTKEGFQRLEKALLEIDKQIETCQDSKKIQTQLPPVEQNYLPCEMGDIPEEQKKSVSFEDCAGLVALEYAYLYPPGSPILVPGERISMEAARILCQYRDMGFSIEGTIEENRIGVWING</sequence>
<evidence type="ECO:0000313" key="9">
    <source>
        <dbReference type="Proteomes" id="UP000261080"/>
    </source>
</evidence>
<evidence type="ECO:0000259" key="7">
    <source>
        <dbReference type="Pfam" id="PF03711"/>
    </source>
</evidence>
<feature type="domain" description="Orn/Lys/Arg decarboxylase C-terminal" evidence="7">
    <location>
        <begin position="357"/>
        <end position="444"/>
    </location>
</feature>
<name>A0A3E3JZA9_9FIRM</name>
<comment type="cofactor">
    <cofactor evidence="1">
        <name>pyridoxal 5'-phosphate</name>
        <dbReference type="ChEBI" id="CHEBI:597326"/>
    </cofactor>
</comment>
<keyword evidence="5" id="KW-0456">Lyase</keyword>
<dbReference type="InterPro" id="IPR015424">
    <property type="entry name" value="PyrdxlP-dep_Trfase"/>
</dbReference>
<evidence type="ECO:0000256" key="4">
    <source>
        <dbReference type="ARBA" id="ARBA00022898"/>
    </source>
</evidence>
<dbReference type="PANTHER" id="PTHR43277:SF3">
    <property type="entry name" value="DECARBOXYLASE, PUTATIVE-RELATED"/>
    <property type="match status" value="1"/>
</dbReference>
<comment type="caution">
    <text evidence="8">The sequence shown here is derived from an EMBL/GenBank/DDBJ whole genome shotgun (WGS) entry which is preliminary data.</text>
</comment>
<evidence type="ECO:0000259" key="6">
    <source>
        <dbReference type="Pfam" id="PF01276"/>
    </source>
</evidence>
<keyword evidence="8" id="KW-0032">Aminotransferase</keyword>
<dbReference type="EMBL" id="QVLX01000008">
    <property type="protein sequence ID" value="RGE85361.1"/>
    <property type="molecule type" value="Genomic_DNA"/>
</dbReference>
<dbReference type="InterPro" id="IPR000310">
    <property type="entry name" value="Orn/Lys/Arg_deCO2ase_major_dom"/>
</dbReference>
<proteinExistence type="inferred from homology"/>
<evidence type="ECO:0000256" key="2">
    <source>
        <dbReference type="ARBA" id="ARBA00010671"/>
    </source>
</evidence>
<evidence type="ECO:0000313" key="8">
    <source>
        <dbReference type="EMBL" id="RGE85361.1"/>
    </source>
</evidence>
<dbReference type="InterPro" id="IPR015421">
    <property type="entry name" value="PyrdxlP-dep_Trfase_major"/>
</dbReference>
<protein>
    <submittedName>
        <fullName evidence="8">Aminotransferase class I/II-fold pyridoxal phosphate-dependent enzyme</fullName>
    </submittedName>
</protein>
<dbReference type="Gene3D" id="3.90.100.10">
    <property type="entry name" value="Orn/Lys/Arg decarboxylase, C-terminal domain"/>
    <property type="match status" value="1"/>
</dbReference>
<dbReference type="InterPro" id="IPR036633">
    <property type="entry name" value="Prn/Lys/Arg_de-COase_C_sf"/>
</dbReference>
<dbReference type="SUPFAM" id="SSF55904">
    <property type="entry name" value="Ornithine decarboxylase C-terminal domain"/>
    <property type="match status" value="1"/>
</dbReference>
<feature type="domain" description="Orn/Lys/Arg decarboxylases family 1 pyridoxal-P attachment site" evidence="6">
    <location>
        <begin position="3"/>
        <end position="303"/>
    </location>
</feature>
<reference evidence="8 9" key="1">
    <citation type="submission" date="2018-08" db="EMBL/GenBank/DDBJ databases">
        <title>A genome reference for cultivated species of the human gut microbiota.</title>
        <authorList>
            <person name="Zou Y."/>
            <person name="Xue W."/>
            <person name="Luo G."/>
        </authorList>
    </citation>
    <scope>NUCLEOTIDE SEQUENCE [LARGE SCALE GENOMIC DNA]</scope>
    <source>
        <strain evidence="8 9">AF37-2AT</strain>
    </source>
</reference>
<accession>A0A3E3JZA9</accession>
<organism evidence="8 9">
    <name type="scientific">Sellimonas intestinalis</name>
    <dbReference type="NCBI Taxonomy" id="1653434"/>
    <lineage>
        <taxon>Bacteria</taxon>
        <taxon>Bacillati</taxon>
        <taxon>Bacillota</taxon>
        <taxon>Clostridia</taxon>
        <taxon>Lachnospirales</taxon>
        <taxon>Lachnospiraceae</taxon>
        <taxon>Sellimonas</taxon>
    </lineage>
</organism>
<dbReference type="GO" id="GO:0008483">
    <property type="term" value="F:transaminase activity"/>
    <property type="evidence" value="ECO:0007669"/>
    <property type="project" value="UniProtKB-KW"/>
</dbReference>
<dbReference type="Pfam" id="PF01276">
    <property type="entry name" value="OKR_DC_1"/>
    <property type="match status" value="1"/>
</dbReference>